<organism evidence="15 16">
    <name type="scientific">Smittium simulii</name>
    <dbReference type="NCBI Taxonomy" id="133385"/>
    <lineage>
        <taxon>Eukaryota</taxon>
        <taxon>Fungi</taxon>
        <taxon>Fungi incertae sedis</taxon>
        <taxon>Zoopagomycota</taxon>
        <taxon>Kickxellomycotina</taxon>
        <taxon>Harpellomycetes</taxon>
        <taxon>Harpellales</taxon>
        <taxon>Legeriomycetaceae</taxon>
        <taxon>Smittium</taxon>
    </lineage>
</organism>
<dbReference type="GO" id="GO:0006183">
    <property type="term" value="P:GTP biosynthetic process"/>
    <property type="evidence" value="ECO:0007669"/>
    <property type="project" value="InterPro"/>
</dbReference>
<feature type="domain" description="Nucleoside diphosphate kinase-like" evidence="14">
    <location>
        <begin position="32"/>
        <end position="172"/>
    </location>
</feature>
<dbReference type="OrthoDB" id="2162449at2759"/>
<evidence type="ECO:0000259" key="14">
    <source>
        <dbReference type="SMART" id="SM00562"/>
    </source>
</evidence>
<keyword evidence="5" id="KW-0479">Metal-binding</keyword>
<evidence type="ECO:0000256" key="5">
    <source>
        <dbReference type="ARBA" id="ARBA00022723"/>
    </source>
</evidence>
<dbReference type="SUPFAM" id="SSF54919">
    <property type="entry name" value="Nucleoside diphosphate kinase, NDK"/>
    <property type="match status" value="1"/>
</dbReference>
<protein>
    <recommendedName>
        <fullName evidence="2 13">Nucleoside diphosphate kinase</fullName>
        <ecNumber evidence="13">2.7.4.6</ecNumber>
    </recommendedName>
</protein>
<sequence length="172" mass="19469">MLTTRLLKSPQLSLKSCAIKSAVSKLVLPTNTEYTLALLKPDLCADPHAVQQVISDIQKLSSTQNNIYLRKELVWNIEQAQQFYYQHKDRFFYTRLTTYMTSGSFEALILTGENIISQWRGLIGTTQPVRAKVSVQDSLRAKYGITDTRNSFHGSDSKESALKEISFVFGNL</sequence>
<gene>
    <name evidence="15" type="ORF">BB561_001408</name>
</gene>
<evidence type="ECO:0000256" key="7">
    <source>
        <dbReference type="ARBA" id="ARBA00022777"/>
    </source>
</evidence>
<dbReference type="InterPro" id="IPR034907">
    <property type="entry name" value="NDK-like_dom"/>
</dbReference>
<proteinExistence type="inferred from homology"/>
<evidence type="ECO:0000256" key="8">
    <source>
        <dbReference type="ARBA" id="ARBA00022840"/>
    </source>
</evidence>
<evidence type="ECO:0000256" key="2">
    <source>
        <dbReference type="ARBA" id="ARBA00017632"/>
    </source>
</evidence>
<dbReference type="PANTHER" id="PTHR46161">
    <property type="entry name" value="NUCLEOSIDE DIPHOSPHATE KINASE"/>
    <property type="match status" value="1"/>
</dbReference>
<feature type="binding site" evidence="11">
    <location>
        <position position="126"/>
    </location>
    <ligand>
        <name>ATP</name>
        <dbReference type="ChEBI" id="CHEBI:30616"/>
    </ligand>
</feature>
<dbReference type="Proteomes" id="UP000245383">
    <property type="component" value="Unassembled WGS sequence"/>
</dbReference>
<keyword evidence="7 13" id="KW-0418">Kinase</keyword>
<feature type="binding site" evidence="11">
    <location>
        <position position="92"/>
    </location>
    <ligand>
        <name>ATP</name>
        <dbReference type="ChEBI" id="CHEBI:30616"/>
    </ligand>
</feature>
<evidence type="ECO:0000256" key="4">
    <source>
        <dbReference type="ARBA" id="ARBA00022679"/>
    </source>
</evidence>
<dbReference type="GO" id="GO:0006241">
    <property type="term" value="P:CTP biosynthetic process"/>
    <property type="evidence" value="ECO:0007669"/>
    <property type="project" value="InterPro"/>
</dbReference>
<dbReference type="PROSITE" id="PS00469">
    <property type="entry name" value="NDPK"/>
    <property type="match status" value="1"/>
</dbReference>
<evidence type="ECO:0000256" key="13">
    <source>
        <dbReference type="RuleBase" id="RU004013"/>
    </source>
</evidence>
<dbReference type="InterPro" id="IPR023005">
    <property type="entry name" value="Nucleoside_diP_kinase_AS"/>
</dbReference>
<comment type="caution">
    <text evidence="15">The sequence shown here is derived from an EMBL/GenBank/DDBJ whole genome shotgun (WGS) entry which is preliminary data.</text>
</comment>
<dbReference type="STRING" id="133385.A0A2T9YUR5"/>
<dbReference type="InterPro" id="IPR036850">
    <property type="entry name" value="NDK-like_dom_sf"/>
</dbReference>
<dbReference type="SMART" id="SM00562">
    <property type="entry name" value="NDK"/>
    <property type="match status" value="1"/>
</dbReference>
<feature type="binding site" evidence="11">
    <location>
        <position position="140"/>
    </location>
    <ligand>
        <name>ATP</name>
        <dbReference type="ChEBI" id="CHEBI:30616"/>
    </ligand>
</feature>
<keyword evidence="16" id="KW-1185">Reference proteome</keyword>
<evidence type="ECO:0000313" key="15">
    <source>
        <dbReference type="EMBL" id="PVU96090.1"/>
    </source>
</evidence>
<dbReference type="GO" id="GO:0006228">
    <property type="term" value="P:UTP biosynthetic process"/>
    <property type="evidence" value="ECO:0007669"/>
    <property type="project" value="InterPro"/>
</dbReference>
<feature type="binding site" evidence="11">
    <location>
        <position position="40"/>
    </location>
    <ligand>
        <name>ATP</name>
        <dbReference type="ChEBI" id="CHEBI:30616"/>
    </ligand>
</feature>
<feature type="binding site" evidence="11">
    <location>
        <position position="150"/>
    </location>
    <ligand>
        <name>ATP</name>
        <dbReference type="ChEBI" id="CHEBI:30616"/>
    </ligand>
</feature>
<evidence type="ECO:0000256" key="9">
    <source>
        <dbReference type="ARBA" id="ARBA00022842"/>
    </source>
</evidence>
<keyword evidence="8 13" id="KW-0067">ATP-binding</keyword>
<evidence type="ECO:0000256" key="10">
    <source>
        <dbReference type="ARBA" id="ARBA00023080"/>
    </source>
</evidence>
<evidence type="ECO:0000256" key="1">
    <source>
        <dbReference type="ARBA" id="ARBA00008142"/>
    </source>
</evidence>
<dbReference type="Gene3D" id="3.30.70.141">
    <property type="entry name" value="Nucleoside diphosphate kinase-like domain"/>
    <property type="match status" value="1"/>
</dbReference>
<keyword evidence="6 13" id="KW-0547">Nucleotide-binding</keyword>
<dbReference type="PRINTS" id="PR01243">
    <property type="entry name" value="NUCDPKINASE"/>
</dbReference>
<evidence type="ECO:0000313" key="16">
    <source>
        <dbReference type="Proteomes" id="UP000245383"/>
    </source>
</evidence>
<comment type="similarity">
    <text evidence="1 11 12">Belongs to the NDK family.</text>
</comment>
<name>A0A2T9YUR5_9FUNG</name>
<dbReference type="GO" id="GO:0004550">
    <property type="term" value="F:nucleoside diphosphate kinase activity"/>
    <property type="evidence" value="ECO:0007669"/>
    <property type="project" value="UniProtKB-EC"/>
</dbReference>
<dbReference type="GO" id="GO:0005524">
    <property type="term" value="F:ATP binding"/>
    <property type="evidence" value="ECO:0007669"/>
    <property type="project" value="UniProtKB-KW"/>
</dbReference>
<keyword evidence="4 13" id="KW-0808">Transferase</keyword>
<keyword evidence="9" id="KW-0460">Magnesium</keyword>
<keyword evidence="3" id="KW-0963">Cytoplasm</keyword>
<evidence type="ECO:0000256" key="11">
    <source>
        <dbReference type="PROSITE-ProRule" id="PRU00706"/>
    </source>
</evidence>
<dbReference type="EC" id="2.7.4.6" evidence="13"/>
<dbReference type="AlphaFoldDB" id="A0A2T9YUR5"/>
<dbReference type="PROSITE" id="PS51374">
    <property type="entry name" value="NDPK_LIKE"/>
    <property type="match status" value="1"/>
</dbReference>
<accession>A0A2T9YUR5</accession>
<evidence type="ECO:0000256" key="12">
    <source>
        <dbReference type="RuleBase" id="RU004011"/>
    </source>
</evidence>
<evidence type="ECO:0000256" key="6">
    <source>
        <dbReference type="ARBA" id="ARBA00022741"/>
    </source>
</evidence>
<dbReference type="GO" id="GO:0046872">
    <property type="term" value="F:metal ion binding"/>
    <property type="evidence" value="ECO:0007669"/>
    <property type="project" value="UniProtKB-KW"/>
</dbReference>
<feature type="active site" description="Pros-phosphohistidine intermediate" evidence="11">
    <location>
        <position position="153"/>
    </location>
</feature>
<feature type="binding site" evidence="11">
    <location>
        <position position="120"/>
    </location>
    <ligand>
        <name>ATP</name>
        <dbReference type="ChEBI" id="CHEBI:30616"/>
    </ligand>
</feature>
<dbReference type="EMBL" id="MBFR01000041">
    <property type="protein sequence ID" value="PVU96090.1"/>
    <property type="molecule type" value="Genomic_DNA"/>
</dbReference>
<comment type="catalytic activity">
    <reaction evidence="13">
        <text>a 2'-deoxyribonucleoside 5'-diphosphate + ATP = a 2'-deoxyribonucleoside 5'-triphosphate + ADP</text>
        <dbReference type="Rhea" id="RHEA:44640"/>
        <dbReference type="ChEBI" id="CHEBI:30616"/>
        <dbReference type="ChEBI" id="CHEBI:61560"/>
        <dbReference type="ChEBI" id="CHEBI:73316"/>
        <dbReference type="ChEBI" id="CHEBI:456216"/>
        <dbReference type="EC" id="2.7.4.6"/>
    </reaction>
</comment>
<evidence type="ECO:0000256" key="3">
    <source>
        <dbReference type="ARBA" id="ARBA00022490"/>
    </source>
</evidence>
<dbReference type="InterPro" id="IPR001564">
    <property type="entry name" value="Nucleoside_diP_kinase"/>
</dbReference>
<dbReference type="PANTHER" id="PTHR46161:SF3">
    <property type="entry name" value="NUCLEOSIDE DIPHOSPHATE KINASE DDB_G0292928-RELATED"/>
    <property type="match status" value="1"/>
</dbReference>
<keyword evidence="10" id="KW-0546">Nucleotide metabolism</keyword>
<dbReference type="Pfam" id="PF00334">
    <property type="entry name" value="NDK"/>
    <property type="match status" value="1"/>
</dbReference>
<reference evidence="15 16" key="1">
    <citation type="journal article" date="2018" name="MBio">
        <title>Comparative Genomics Reveals the Core Gene Toolbox for the Fungus-Insect Symbiosis.</title>
        <authorList>
            <person name="Wang Y."/>
            <person name="Stata M."/>
            <person name="Wang W."/>
            <person name="Stajich J.E."/>
            <person name="White M.M."/>
            <person name="Moncalvo J.M."/>
        </authorList>
    </citation>
    <scope>NUCLEOTIDE SEQUENCE [LARGE SCALE GENOMIC DNA]</scope>
    <source>
        <strain evidence="15 16">SWE-8-4</strain>
    </source>
</reference>